<sequence length="379" mass="42748">MSSELPNSAGRPGGTSGTAGRCRSWIPVNSAGPYFWLSRMVWLLEDYYDHQHRAYLMAEKHMRLRPLKIRSHGASSNDMSYDERYTEYIKRLGLLPFITLVSRSTPNLNAAAITALVDRWRPETHTFHLRTGEITPTLQDVSMIFGLPIAGEPLCMSTDSDGWRNAMELLIGMAPEELEDKSKDRVPAGATYAWIVSNFRECPNPAEVEVIETHARVYVWYVLSRTLFADSGGRTAQWMWLKALANWDSNISWGSAALAYLYRQLDDACRRAGESAGIGGAMVLLSIWSWERLPVGRPKEVGHHPWPSYNRNPLRQPTWAYKWDVVSEMTSDVDAMYLKYTNEWSGSLMVVGTSLVLLPGLILTRSAWRNNLSGSCAAH</sequence>
<protein>
    <submittedName>
        <fullName evidence="1">Uncharacterized protein</fullName>
    </submittedName>
</protein>
<reference evidence="1" key="2">
    <citation type="submission" date="2025-09" db="UniProtKB">
        <authorList>
            <consortium name="EnsemblPlants"/>
        </authorList>
    </citation>
    <scope>IDENTIFICATION</scope>
</reference>
<keyword evidence="2" id="KW-1185">Reference proteome</keyword>
<reference evidence="1" key="1">
    <citation type="submission" date="2021-05" db="EMBL/GenBank/DDBJ databases">
        <authorList>
            <person name="Scholz U."/>
            <person name="Mascher M."/>
            <person name="Fiebig A."/>
        </authorList>
    </citation>
    <scope>NUCLEOTIDE SEQUENCE [LARGE SCALE GENOMIC DNA]</scope>
</reference>
<accession>A0ACD5TXA3</accession>
<proteinExistence type="predicted"/>
<dbReference type="EnsemblPlants" id="AVESA.00010b.r2.1DG0143240.1">
    <property type="protein sequence ID" value="AVESA.00010b.r2.1DG0143240.1.CDS"/>
    <property type="gene ID" value="AVESA.00010b.r2.1DG0143240"/>
</dbReference>
<evidence type="ECO:0000313" key="1">
    <source>
        <dbReference type="EnsemblPlants" id="AVESA.00010b.r2.1DG0143240.1.CDS"/>
    </source>
</evidence>
<dbReference type="Proteomes" id="UP001732700">
    <property type="component" value="Chromosome 1D"/>
</dbReference>
<evidence type="ECO:0000313" key="2">
    <source>
        <dbReference type="Proteomes" id="UP001732700"/>
    </source>
</evidence>
<name>A0ACD5TXA3_AVESA</name>
<organism evidence="1 2">
    <name type="scientific">Avena sativa</name>
    <name type="common">Oat</name>
    <dbReference type="NCBI Taxonomy" id="4498"/>
    <lineage>
        <taxon>Eukaryota</taxon>
        <taxon>Viridiplantae</taxon>
        <taxon>Streptophyta</taxon>
        <taxon>Embryophyta</taxon>
        <taxon>Tracheophyta</taxon>
        <taxon>Spermatophyta</taxon>
        <taxon>Magnoliopsida</taxon>
        <taxon>Liliopsida</taxon>
        <taxon>Poales</taxon>
        <taxon>Poaceae</taxon>
        <taxon>BOP clade</taxon>
        <taxon>Pooideae</taxon>
        <taxon>Poodae</taxon>
        <taxon>Poeae</taxon>
        <taxon>Poeae Chloroplast Group 1 (Aveneae type)</taxon>
        <taxon>Aveninae</taxon>
        <taxon>Avena</taxon>
    </lineage>
</organism>